<dbReference type="InterPro" id="IPR002048">
    <property type="entry name" value="EF_hand_dom"/>
</dbReference>
<dbReference type="InterPro" id="IPR022170">
    <property type="entry name" value="MUL1-like"/>
</dbReference>
<dbReference type="Proteomes" id="UP001259982">
    <property type="component" value="Unassembled WGS sequence"/>
</dbReference>
<reference evidence="14 15" key="1">
    <citation type="submission" date="2023-09" db="EMBL/GenBank/DDBJ databases">
        <authorList>
            <person name="Rey-Velasco X."/>
        </authorList>
    </citation>
    <scope>NUCLEOTIDE SEQUENCE [LARGE SCALE GENOMIC DNA]</scope>
    <source>
        <strain evidence="14 15">P385</strain>
    </source>
</reference>
<feature type="transmembrane region" description="Helical" evidence="12">
    <location>
        <begin position="276"/>
        <end position="294"/>
    </location>
</feature>
<evidence type="ECO:0000259" key="13">
    <source>
        <dbReference type="PROSITE" id="PS50222"/>
    </source>
</evidence>
<dbReference type="EC" id="2.3.2.27" evidence="3"/>
<evidence type="ECO:0000256" key="5">
    <source>
        <dbReference type="ARBA" id="ARBA00022692"/>
    </source>
</evidence>
<evidence type="ECO:0000256" key="9">
    <source>
        <dbReference type="ARBA" id="ARBA00022833"/>
    </source>
</evidence>
<evidence type="ECO:0000313" key="15">
    <source>
        <dbReference type="Proteomes" id="UP001259982"/>
    </source>
</evidence>
<sequence length="300" mass="33374">MSPDGEFWLVLAGCGAVGIGLFVTAVRHWRRAQAMTGTPTSRIRSAAQGYVELEGRAALLDGPAIICPLTAHRCVWWHYRIQKKVKSGRNTRWRTIDSGTSDDLFALDDTTGRCVIDPVGAKVTPGRRYTWYGSTPRPARGPNAGAGGWLGMLTGGRYKYEERLIEVDSPCYVIGAFRTQRHAGSERDDDIRAIITDWKQDQAQLLARFDVNNDGHIDEREWQAARRVAAMQADRQRRDRAAEPGLNVMARPDDGQPFLLAGVEQAGLVRRYQWQAMGYAAGFLVAVGVFAWLLETRGII</sequence>
<feature type="transmembrane region" description="Helical" evidence="12">
    <location>
        <begin position="6"/>
        <end position="26"/>
    </location>
</feature>
<proteinExistence type="predicted"/>
<evidence type="ECO:0000256" key="1">
    <source>
        <dbReference type="ARBA" id="ARBA00000900"/>
    </source>
</evidence>
<keyword evidence="9" id="KW-0862">Zinc</keyword>
<accession>A0ABU3B9V2</accession>
<protein>
    <recommendedName>
        <fullName evidence="3">RING-type E3 ubiquitin transferase</fullName>
        <ecNumber evidence="3">2.3.2.27</ecNumber>
    </recommendedName>
</protein>
<keyword evidence="10 12" id="KW-1133">Transmembrane helix</keyword>
<evidence type="ECO:0000256" key="7">
    <source>
        <dbReference type="ARBA" id="ARBA00022771"/>
    </source>
</evidence>
<dbReference type="EMBL" id="JAVRHY010000012">
    <property type="protein sequence ID" value="MDT0619254.1"/>
    <property type="molecule type" value="Genomic_DNA"/>
</dbReference>
<evidence type="ECO:0000256" key="10">
    <source>
        <dbReference type="ARBA" id="ARBA00022989"/>
    </source>
</evidence>
<evidence type="ECO:0000256" key="3">
    <source>
        <dbReference type="ARBA" id="ARBA00012483"/>
    </source>
</evidence>
<dbReference type="Pfam" id="PF12483">
    <property type="entry name" value="GIDE"/>
    <property type="match status" value="1"/>
</dbReference>
<organism evidence="14 15">
    <name type="scientific">Spectribacter acetivorans</name>
    <dbReference type="NCBI Taxonomy" id="3075603"/>
    <lineage>
        <taxon>Bacteria</taxon>
        <taxon>Pseudomonadati</taxon>
        <taxon>Pseudomonadota</taxon>
        <taxon>Gammaproteobacteria</taxon>
        <taxon>Salinisphaerales</taxon>
        <taxon>Salinisphaeraceae</taxon>
        <taxon>Spectribacter</taxon>
    </lineage>
</organism>
<comment type="subcellular location">
    <subcellularLocation>
        <location evidence="2">Membrane</location>
        <topology evidence="2">Multi-pass membrane protein</topology>
    </subcellularLocation>
</comment>
<keyword evidence="5 12" id="KW-0812">Transmembrane</keyword>
<dbReference type="PROSITE" id="PS50222">
    <property type="entry name" value="EF_HAND_2"/>
    <property type="match status" value="1"/>
</dbReference>
<evidence type="ECO:0000256" key="4">
    <source>
        <dbReference type="ARBA" id="ARBA00022679"/>
    </source>
</evidence>
<evidence type="ECO:0000256" key="6">
    <source>
        <dbReference type="ARBA" id="ARBA00022723"/>
    </source>
</evidence>
<keyword evidence="7" id="KW-0863">Zinc-finger</keyword>
<evidence type="ECO:0000313" key="14">
    <source>
        <dbReference type="EMBL" id="MDT0619254.1"/>
    </source>
</evidence>
<keyword evidence="15" id="KW-1185">Reference proteome</keyword>
<name>A0ABU3B9V2_9GAMM</name>
<keyword evidence="8" id="KW-0833">Ubl conjugation pathway</keyword>
<evidence type="ECO:0000256" key="8">
    <source>
        <dbReference type="ARBA" id="ARBA00022786"/>
    </source>
</evidence>
<dbReference type="PROSITE" id="PS00018">
    <property type="entry name" value="EF_HAND_1"/>
    <property type="match status" value="1"/>
</dbReference>
<dbReference type="InterPro" id="IPR018247">
    <property type="entry name" value="EF_Hand_1_Ca_BS"/>
</dbReference>
<keyword evidence="6" id="KW-0479">Metal-binding</keyword>
<dbReference type="RefSeq" id="WP_311659625.1">
    <property type="nucleotide sequence ID" value="NZ_JAVRHY010000012.1"/>
</dbReference>
<comment type="catalytic activity">
    <reaction evidence="1">
        <text>S-ubiquitinyl-[E2 ubiquitin-conjugating enzyme]-L-cysteine + [acceptor protein]-L-lysine = [E2 ubiquitin-conjugating enzyme]-L-cysteine + N(6)-ubiquitinyl-[acceptor protein]-L-lysine.</text>
        <dbReference type="EC" id="2.3.2.27"/>
    </reaction>
</comment>
<evidence type="ECO:0000256" key="12">
    <source>
        <dbReference type="SAM" id="Phobius"/>
    </source>
</evidence>
<gene>
    <name evidence="14" type="ORF">RM531_12280</name>
</gene>
<evidence type="ECO:0000256" key="2">
    <source>
        <dbReference type="ARBA" id="ARBA00004141"/>
    </source>
</evidence>
<feature type="domain" description="EF-hand" evidence="13">
    <location>
        <begin position="197"/>
        <end position="232"/>
    </location>
</feature>
<keyword evidence="4" id="KW-0808">Transferase</keyword>
<keyword evidence="11 12" id="KW-0472">Membrane</keyword>
<evidence type="ECO:0000256" key="11">
    <source>
        <dbReference type="ARBA" id="ARBA00023136"/>
    </source>
</evidence>
<comment type="caution">
    <text evidence="14">The sequence shown here is derived from an EMBL/GenBank/DDBJ whole genome shotgun (WGS) entry which is preliminary data.</text>
</comment>